<accession>A0AAF0B576</accession>
<organism evidence="1 2">
    <name type="scientific">Plasmodium yoelii yoelii</name>
    <dbReference type="NCBI Taxonomy" id="73239"/>
    <lineage>
        <taxon>Eukaryota</taxon>
        <taxon>Sar</taxon>
        <taxon>Alveolata</taxon>
        <taxon>Apicomplexa</taxon>
        <taxon>Aconoidasida</taxon>
        <taxon>Haemosporida</taxon>
        <taxon>Plasmodiidae</taxon>
        <taxon>Plasmodium</taxon>
        <taxon>Plasmodium (Vinckeia)</taxon>
    </lineage>
</organism>
<gene>
    <name evidence="1" type="ORF">Py17XNL_001105602</name>
</gene>
<dbReference type="EMBL" id="CP115535">
    <property type="protein sequence ID" value="WBY58591.1"/>
    <property type="molecule type" value="Genomic_DNA"/>
</dbReference>
<dbReference type="AlphaFoldDB" id="A0AAF0B576"/>
<proteinExistence type="predicted"/>
<evidence type="ECO:0000313" key="2">
    <source>
        <dbReference type="Proteomes" id="UP001054126"/>
    </source>
</evidence>
<reference evidence="1" key="1">
    <citation type="submission" date="2023-01" db="EMBL/GenBank/DDBJ databases">
        <title>Long-Read Genome Assembly and Gene Model Annotations for the Rodent Malaria Parasite Plasmodium yoelii 17XNL.</title>
        <authorList>
            <person name="Mitchell G.J."/>
            <person name="Sebastian A."/>
            <person name="Albert I."/>
            <person name="Lindner S.E."/>
        </authorList>
    </citation>
    <scope>NUCLEOTIDE SEQUENCE</scope>
    <source>
        <strain evidence="1">17XNL clone 1.1</strain>
    </source>
</reference>
<evidence type="ECO:0000313" key="1">
    <source>
        <dbReference type="EMBL" id="WBY58591.1"/>
    </source>
</evidence>
<name>A0AAF0B576_PLAYO</name>
<dbReference type="Proteomes" id="UP001054126">
    <property type="component" value="Chromosome 11"/>
</dbReference>
<sequence>MGNKISDNKQRQLILYKDIKNRIKIKNNIGVKDNIYISKLTENDLLHLNNDIFESYNTIHLKEQISEKNKIINKKDETVETTVKINFIKKKKGKISNSKHNENIVCDKNEKKEFELDYSGFYGVEKLTDNDEIDYINYIKKKKKKPLSYENKGRQNGEKNNNFKYKERKKNTLLKKKKTDYTKSCIETDNSILNNTTENNEDKTNLNKIQNNEIYENCNKKTELKHVKINMNKQGKNDFSLYKYENDNIIEKKKNKKKNTINYIKCEINKDDTTNENTCIKEKNKLNSKFLNILKEKKILQNILSFLACNDLLEFQRTCSIIYICVSDFLDYICLNIYSKFKKEYIPYFKPVNFFYKYEYLYTDKPSFRLDCILIAKVEKRCTGYNNRFGYKHKYIYDKKKGTYCIYFNFNVLKSNASKTIEIHKDISYNNGDDINISHIINKDACPNDYICIPINLYNFLGIVNYNSIYFFPNKLSKHLTYNNQFDDQLWYNSNEYNSLIKDKNIIPSESFLPHLKHVQTIYSGMDITIMKSTYKAVEPGNPFPLYATPPATSPLRFFIIFPSFFRHFFIIFPPFLGRLGKRSYLLWGNYFIIKNKYDPIYIFLKREGLQHDYLYHNFYLRVGDHIVFYLIKGGNNI</sequence>
<protein>
    <submittedName>
        <fullName evidence="1">F-box protein FBXO1</fullName>
    </submittedName>
</protein>